<keyword evidence="3" id="KW-1185">Reference proteome</keyword>
<feature type="domain" description="Lipocalin" evidence="1">
    <location>
        <begin position="78"/>
        <end position="244"/>
    </location>
</feature>
<dbReference type="InterPro" id="IPR056868">
    <property type="entry name" value="Lipocalin_dom_nem"/>
</dbReference>
<evidence type="ECO:0000313" key="2">
    <source>
        <dbReference type="EMBL" id="CAJ0576271.1"/>
    </source>
</evidence>
<dbReference type="Pfam" id="PF24976">
    <property type="entry name" value="Lipocalin_10"/>
    <property type="match status" value="2"/>
</dbReference>
<dbReference type="PANTHER" id="PTHR37437:SF4">
    <property type="entry name" value="LIPOCALIN-RELATED PROTEIN"/>
    <property type="match status" value="1"/>
</dbReference>
<dbReference type="SUPFAM" id="SSF50814">
    <property type="entry name" value="Lipocalins"/>
    <property type="match status" value="3"/>
</dbReference>
<protein>
    <recommendedName>
        <fullName evidence="1">Lipocalin domain-containing protein</fullName>
    </recommendedName>
</protein>
<comment type="caution">
    <text evidence="2">The sequence shown here is derived from an EMBL/GenBank/DDBJ whole genome shotgun (WGS) entry which is preliminary data.</text>
</comment>
<dbReference type="Proteomes" id="UP001177023">
    <property type="component" value="Unassembled WGS sequence"/>
</dbReference>
<proteinExistence type="predicted"/>
<dbReference type="FunFam" id="2.40.128.20:FF:000019">
    <property type="entry name" value="LiPocalin-Related protein"/>
    <property type="match status" value="1"/>
</dbReference>
<evidence type="ECO:0000259" key="1">
    <source>
        <dbReference type="Pfam" id="PF24976"/>
    </source>
</evidence>
<dbReference type="InterPro" id="IPR012674">
    <property type="entry name" value="Calycin"/>
</dbReference>
<reference evidence="2" key="1">
    <citation type="submission" date="2023-06" db="EMBL/GenBank/DDBJ databases">
        <authorList>
            <person name="Delattre M."/>
        </authorList>
    </citation>
    <scope>NUCLEOTIDE SEQUENCE</scope>
    <source>
        <strain evidence="2">AF72</strain>
    </source>
</reference>
<dbReference type="AlphaFoldDB" id="A0AA36G2Y6"/>
<dbReference type="EMBL" id="CATQJA010002643">
    <property type="protein sequence ID" value="CAJ0576271.1"/>
    <property type="molecule type" value="Genomic_DNA"/>
</dbReference>
<organism evidence="2 3">
    <name type="scientific">Mesorhabditis spiculigera</name>
    <dbReference type="NCBI Taxonomy" id="96644"/>
    <lineage>
        <taxon>Eukaryota</taxon>
        <taxon>Metazoa</taxon>
        <taxon>Ecdysozoa</taxon>
        <taxon>Nematoda</taxon>
        <taxon>Chromadorea</taxon>
        <taxon>Rhabditida</taxon>
        <taxon>Rhabditina</taxon>
        <taxon>Rhabditomorpha</taxon>
        <taxon>Rhabditoidea</taxon>
        <taxon>Rhabditidae</taxon>
        <taxon>Mesorhabditinae</taxon>
        <taxon>Mesorhabditis</taxon>
    </lineage>
</organism>
<dbReference type="Gene3D" id="2.40.128.20">
    <property type="match status" value="2"/>
</dbReference>
<feature type="domain" description="Lipocalin" evidence="1">
    <location>
        <begin position="634"/>
        <end position="795"/>
    </location>
</feature>
<gene>
    <name evidence="2" type="ORF">MSPICULIGERA_LOCUS14566</name>
</gene>
<feature type="non-terminal residue" evidence="2">
    <location>
        <position position="805"/>
    </location>
</feature>
<name>A0AA36G2Y6_9BILA</name>
<evidence type="ECO:0000313" key="3">
    <source>
        <dbReference type="Proteomes" id="UP001177023"/>
    </source>
</evidence>
<sequence>MSRLIGLLALLALVAAQEDPNQPIVIRLEPQPRKPKFLEEVTRRISNGTTLADVLPPEQLQTLADNVTDALLPSTPEKFELPKFMGRWFEGINSPRASEQRCVVHHYGGLTKNDKTATFTALKIYREGSEFGPVKYSIGYAFRGGNKDAMLQLHSSETSDAQPFWVYKLGPEGKDPFGNSQYEYAIVSNWVKYPVTVLVRDPDTFKKKYEKEVLRWLEDQGFINGFVRAFNLLQPASYSSCQYADSTFEMDLQTITGIISGLGSMVGQTVETINLPAELFMGKWHQMYKAAINFDVFRTQMFCQVSYFKENSVMGSDGFSIEEAYRVVSKNGPIETYKRDMNKVGPGQYWMYTEEYFYPRQFYILHAGPGYDNETMGTEAPEGIQYLVVSDSNRLSLMVMARDPNTYYQKYDEEVKTYLKTKGFGGNVFWNSPKPIYQGQDCEWPTEKEVFARRVLKNQEALEKSKQNAVTEKSAIGDSPLADFFKNPTKILQELAKHEPGDGEYGGLAEETSTGGGGLIGTILNLINLGSKKVKEGGKPGSGNATAIGSAVSNLLTGPNSPLPGSDLKNFFSNSLYKALTAGSVQKNETDAPGNGTELTDAQKAAIGENLEMIQNLIIQPSSPLCTTKPEPVDFDFYALLGQWYQVVYSPPLSRGPCSMVVYKKLSENNNGGAGSIFETFEYATDGTPNARPSIMSGYAIVKSAGELIFRTSSNKEDVNIHVLHTGPLNANNEYEFVVMSTNCNFPMYVFARDPVVYKQRYETAVMEMMEKKGWVNGFSRLLNVVASVDQSMCSFPPSLFNYQG</sequence>
<accession>A0AA36G2Y6</accession>
<dbReference type="PANTHER" id="PTHR37437">
    <property type="entry name" value="LIPOCALIN-RELATED PROTEIN-RELATED"/>
    <property type="match status" value="1"/>
</dbReference>